<evidence type="ECO:0000256" key="4">
    <source>
        <dbReference type="SAM" id="Coils"/>
    </source>
</evidence>
<evidence type="ECO:0000259" key="5">
    <source>
        <dbReference type="PROSITE" id="PS50222"/>
    </source>
</evidence>
<keyword evidence="1" id="KW-0677">Repeat</keyword>
<keyword evidence="7" id="KW-1185">Reference proteome</keyword>
<dbReference type="PROSITE" id="PS00018">
    <property type="entry name" value="EF_HAND_1"/>
    <property type="match status" value="1"/>
</dbReference>
<dbReference type="CDD" id="cd00051">
    <property type="entry name" value="EFh"/>
    <property type="match status" value="1"/>
</dbReference>
<evidence type="ECO:0000313" key="7">
    <source>
        <dbReference type="Proteomes" id="UP001233172"/>
    </source>
</evidence>
<keyword evidence="2" id="KW-0106">Calcium</keyword>
<dbReference type="InterPro" id="IPR050230">
    <property type="entry name" value="CALM/Myosin/TropC-like"/>
</dbReference>
<dbReference type="GO" id="GO:0005509">
    <property type="term" value="F:calcium ion binding"/>
    <property type="evidence" value="ECO:0007669"/>
    <property type="project" value="InterPro"/>
</dbReference>
<feature type="domain" description="EF-hand" evidence="5">
    <location>
        <begin position="58"/>
        <end position="93"/>
    </location>
</feature>
<dbReference type="SMART" id="SM00054">
    <property type="entry name" value="EFh"/>
    <property type="match status" value="2"/>
</dbReference>
<comment type="caution">
    <text evidence="6">The sequence shown here is derived from an EMBL/GenBank/DDBJ whole genome shotgun (WGS) entry which is preliminary data.</text>
</comment>
<dbReference type="Gene3D" id="1.10.238.10">
    <property type="entry name" value="EF-hand"/>
    <property type="match status" value="1"/>
</dbReference>
<dbReference type="AlphaFoldDB" id="A0AAD8EV66"/>
<dbReference type="Proteomes" id="UP001233172">
    <property type="component" value="Unassembled WGS sequence"/>
</dbReference>
<name>A0AAD8EV66_BIOPF</name>
<proteinExistence type="predicted"/>
<organism evidence="6 7">
    <name type="scientific">Biomphalaria pfeifferi</name>
    <name type="common">Bloodfluke planorb</name>
    <name type="synonym">Freshwater snail</name>
    <dbReference type="NCBI Taxonomy" id="112525"/>
    <lineage>
        <taxon>Eukaryota</taxon>
        <taxon>Metazoa</taxon>
        <taxon>Spiralia</taxon>
        <taxon>Lophotrochozoa</taxon>
        <taxon>Mollusca</taxon>
        <taxon>Gastropoda</taxon>
        <taxon>Heterobranchia</taxon>
        <taxon>Euthyneura</taxon>
        <taxon>Panpulmonata</taxon>
        <taxon>Hygrophila</taxon>
        <taxon>Lymnaeoidea</taxon>
        <taxon>Planorbidae</taxon>
        <taxon>Biomphalaria</taxon>
    </lineage>
</organism>
<evidence type="ECO:0000256" key="1">
    <source>
        <dbReference type="ARBA" id="ARBA00022737"/>
    </source>
</evidence>
<dbReference type="PROSITE" id="PS50222">
    <property type="entry name" value="EF_HAND_2"/>
    <property type="match status" value="2"/>
</dbReference>
<gene>
    <name evidence="6" type="ORF">Bpfe_030157</name>
</gene>
<reference evidence="6" key="1">
    <citation type="journal article" date="2023" name="PLoS Negl. Trop. Dis.">
        <title>A genome sequence for Biomphalaria pfeifferi, the major vector snail for the human-infecting parasite Schistosoma mansoni.</title>
        <authorList>
            <person name="Bu L."/>
            <person name="Lu L."/>
            <person name="Laidemitt M.R."/>
            <person name="Zhang S.M."/>
            <person name="Mutuku M."/>
            <person name="Mkoji G."/>
            <person name="Steinauer M."/>
            <person name="Loker E.S."/>
        </authorList>
    </citation>
    <scope>NUCLEOTIDE SEQUENCE</scope>
    <source>
        <strain evidence="6">KasaAsao</strain>
    </source>
</reference>
<keyword evidence="3" id="KW-0514">Muscle protein</keyword>
<dbReference type="GO" id="GO:0016460">
    <property type="term" value="C:myosin II complex"/>
    <property type="evidence" value="ECO:0007669"/>
    <property type="project" value="TreeGrafter"/>
</dbReference>
<protein>
    <submittedName>
        <fullName evidence="6">20 kDa calcium-binding protein-like isoform X2</fullName>
    </submittedName>
</protein>
<dbReference type="InterPro" id="IPR002048">
    <property type="entry name" value="EF_hand_dom"/>
</dbReference>
<dbReference type="InterPro" id="IPR011992">
    <property type="entry name" value="EF-hand-dom_pair"/>
</dbReference>
<dbReference type="InterPro" id="IPR018247">
    <property type="entry name" value="EF_Hand_1_Ca_BS"/>
</dbReference>
<keyword evidence="4" id="KW-0175">Coiled coil</keyword>
<dbReference type="FunFam" id="1.10.238.10:FF:000001">
    <property type="entry name" value="Calmodulin 1"/>
    <property type="match status" value="1"/>
</dbReference>
<feature type="coiled-coil region" evidence="4">
    <location>
        <begin position="80"/>
        <end position="107"/>
    </location>
</feature>
<dbReference type="SUPFAM" id="SSF47473">
    <property type="entry name" value="EF-hand"/>
    <property type="match status" value="1"/>
</dbReference>
<dbReference type="PANTHER" id="PTHR23048">
    <property type="entry name" value="MYOSIN LIGHT CHAIN 1, 3"/>
    <property type="match status" value="1"/>
</dbReference>
<dbReference type="EMBL" id="JASAOG010000328">
    <property type="protein sequence ID" value="KAK0040401.1"/>
    <property type="molecule type" value="Genomic_DNA"/>
</dbReference>
<dbReference type="PANTHER" id="PTHR23048:SF0">
    <property type="entry name" value="CALMODULIN LIKE 3"/>
    <property type="match status" value="1"/>
</dbReference>
<evidence type="ECO:0000256" key="2">
    <source>
        <dbReference type="ARBA" id="ARBA00022837"/>
    </source>
</evidence>
<evidence type="ECO:0000313" key="6">
    <source>
        <dbReference type="EMBL" id="KAK0040401.1"/>
    </source>
</evidence>
<accession>A0AAD8EV66</accession>
<feature type="domain" description="EF-hand" evidence="5">
    <location>
        <begin position="96"/>
        <end position="128"/>
    </location>
</feature>
<reference evidence="6" key="2">
    <citation type="submission" date="2023-04" db="EMBL/GenBank/DDBJ databases">
        <authorList>
            <person name="Bu L."/>
            <person name="Lu L."/>
            <person name="Laidemitt M.R."/>
            <person name="Zhang S.M."/>
            <person name="Mutuku M."/>
            <person name="Mkoji G."/>
            <person name="Steinauer M."/>
            <person name="Loker E.S."/>
        </authorList>
    </citation>
    <scope>NUCLEOTIDE SEQUENCE</scope>
    <source>
        <strain evidence="6">KasaAsao</strain>
        <tissue evidence="6">Whole Snail</tissue>
    </source>
</reference>
<evidence type="ECO:0000256" key="3">
    <source>
        <dbReference type="ARBA" id="ARBA00023179"/>
    </source>
</evidence>
<sequence length="128" mass="15122">MNSSVSNQYVRLSSDKVYLHKPQRLIDNNLVTDESPNANVDFFDEFFSQLSHILKDKDEETCYKEMFRILDDNRKGAIPCEDLRGILKRLQSQVQMTDQELDELIDDIDKNKDGKVDFSEFYKFMLKE</sequence>
<dbReference type="Pfam" id="PF13499">
    <property type="entry name" value="EF-hand_7"/>
    <property type="match status" value="1"/>
</dbReference>